<evidence type="ECO:0000313" key="1">
    <source>
        <dbReference type="EMBL" id="TFH81795.1"/>
    </source>
</evidence>
<protein>
    <submittedName>
        <fullName evidence="1">DUF2158 domain-containing protein</fullName>
    </submittedName>
</protein>
<reference evidence="1 2" key="1">
    <citation type="submission" date="2019-03" db="EMBL/GenBank/DDBJ databases">
        <title>Draft genome sequence of humic substances-degrading Pseudomonas kribbensis CHA-19 from forest soil.</title>
        <authorList>
            <person name="Kim D."/>
        </authorList>
    </citation>
    <scope>NUCLEOTIDE SEQUENCE [LARGE SCALE GENOMIC DNA]</scope>
    <source>
        <strain evidence="1 2">CHA-19</strain>
    </source>
</reference>
<comment type="caution">
    <text evidence="1">The sequence shown here is derived from an EMBL/GenBank/DDBJ whole genome shotgun (WGS) entry which is preliminary data.</text>
</comment>
<organism evidence="1 2">
    <name type="scientific">Pseudomonas kribbensis</name>
    <dbReference type="NCBI Taxonomy" id="1628086"/>
    <lineage>
        <taxon>Bacteria</taxon>
        <taxon>Pseudomonadati</taxon>
        <taxon>Pseudomonadota</taxon>
        <taxon>Gammaproteobacteria</taxon>
        <taxon>Pseudomonadales</taxon>
        <taxon>Pseudomonadaceae</taxon>
        <taxon>Pseudomonas</taxon>
    </lineage>
</organism>
<dbReference type="OrthoDB" id="1264301at2"/>
<dbReference type="Proteomes" id="UP000297555">
    <property type="component" value="Unassembled WGS sequence"/>
</dbReference>
<dbReference type="AlphaFoldDB" id="A0A4Y8VMQ3"/>
<evidence type="ECO:0000313" key="2">
    <source>
        <dbReference type="Proteomes" id="UP000297555"/>
    </source>
</evidence>
<dbReference type="EMBL" id="SPDQ01000011">
    <property type="protein sequence ID" value="TFH81795.1"/>
    <property type="molecule type" value="Genomic_DNA"/>
</dbReference>
<dbReference type="Pfam" id="PF09926">
    <property type="entry name" value="DUF2158"/>
    <property type="match status" value="2"/>
</dbReference>
<accession>A0A4Y8VMQ3</accession>
<proteinExistence type="predicted"/>
<dbReference type="RefSeq" id="WP_134826119.1">
    <property type="nucleotide sequence ID" value="NZ_SPDQ01000011.1"/>
</dbReference>
<dbReference type="InterPro" id="IPR019226">
    <property type="entry name" value="DUF2158"/>
</dbReference>
<sequence length="152" mass="16452">MGINFNVGDVVRSKIGDHDMTVWDAGPIEVGGAAIGTKVMRGTMRDDLVICAWFAGKKLETKRFSVNELILIRSAEHHDIREGDVVQLASGGPKMLVETCGPMEVGALAMASSARGIVKVGGSIREDLAGCKWENRTKSERKRFQLAVLKLA</sequence>
<name>A0A4Y8VMQ3_9PSED</name>
<gene>
    <name evidence="1" type="ORF">E4J90_09455</name>
</gene>